<evidence type="ECO:0000313" key="1">
    <source>
        <dbReference type="EMBL" id="MVU76067.1"/>
    </source>
</evidence>
<dbReference type="EMBL" id="WRPP01000001">
    <property type="protein sequence ID" value="MVU76067.1"/>
    <property type="molecule type" value="Genomic_DNA"/>
</dbReference>
<keyword evidence="2" id="KW-1185">Reference proteome</keyword>
<dbReference type="RefSeq" id="WP_157354823.1">
    <property type="nucleotide sequence ID" value="NZ_WRPP01000001.1"/>
</dbReference>
<organism evidence="1 2">
    <name type="scientific">Nocardia terrae</name>
    <dbReference type="NCBI Taxonomy" id="2675851"/>
    <lineage>
        <taxon>Bacteria</taxon>
        <taxon>Bacillati</taxon>
        <taxon>Actinomycetota</taxon>
        <taxon>Actinomycetes</taxon>
        <taxon>Mycobacteriales</taxon>
        <taxon>Nocardiaceae</taxon>
        <taxon>Nocardia</taxon>
    </lineage>
</organism>
<gene>
    <name evidence="1" type="ORF">GPX89_02270</name>
</gene>
<dbReference type="AlphaFoldDB" id="A0A7K1UP22"/>
<comment type="caution">
    <text evidence="1">The sequence shown here is derived from an EMBL/GenBank/DDBJ whole genome shotgun (WGS) entry which is preliminary data.</text>
</comment>
<dbReference type="Proteomes" id="UP000466794">
    <property type="component" value="Unassembled WGS sequence"/>
</dbReference>
<reference evidence="1 2" key="1">
    <citation type="submission" date="2019-12" db="EMBL/GenBank/DDBJ databases">
        <title>Nocardia sp. nov. ET3-3 isolated from soil.</title>
        <authorList>
            <person name="Kanchanasin P."/>
            <person name="Tanasupawat S."/>
            <person name="Yuki M."/>
            <person name="Kudo T."/>
        </authorList>
    </citation>
    <scope>NUCLEOTIDE SEQUENCE [LARGE SCALE GENOMIC DNA]</scope>
    <source>
        <strain evidence="1 2">ET3-3</strain>
    </source>
</reference>
<sequence length="113" mass="11162">MDGKSERVVWDHPGAAAYVRAAGDAAALLDTARGHAEAVAGIDLAGLGTLGEDFAAAWGAAWTTHSGHLATASALTDAYGRAITGWGAVLDATDAESAARIAGIGSGSDDVQA</sequence>
<name>A0A7K1UP22_9NOCA</name>
<proteinExistence type="predicted"/>
<protein>
    <recommendedName>
        <fullName evidence="3">ESX-1 secretion-associated protein</fullName>
    </recommendedName>
</protein>
<accession>A0A7K1UP22</accession>
<evidence type="ECO:0000313" key="2">
    <source>
        <dbReference type="Proteomes" id="UP000466794"/>
    </source>
</evidence>
<evidence type="ECO:0008006" key="3">
    <source>
        <dbReference type="Google" id="ProtNLM"/>
    </source>
</evidence>